<dbReference type="InterPro" id="IPR036291">
    <property type="entry name" value="NAD(P)-bd_dom_sf"/>
</dbReference>
<evidence type="ECO:0000256" key="1">
    <source>
        <dbReference type="ARBA" id="ARBA00023002"/>
    </source>
</evidence>
<dbReference type="InterPro" id="IPR006140">
    <property type="entry name" value="D-isomer_DH_NAD-bd"/>
</dbReference>
<dbReference type="AlphaFoldDB" id="A0A829YJI2"/>
<keyword evidence="4" id="KW-0670">Pyruvate</keyword>
<dbReference type="EMBL" id="BLJN01000006">
    <property type="protein sequence ID" value="GFE83534.1"/>
    <property type="molecule type" value="Genomic_DNA"/>
</dbReference>
<dbReference type="InterPro" id="IPR029753">
    <property type="entry name" value="D-isomer_DH_CS"/>
</dbReference>
<keyword evidence="2" id="KW-0520">NAD</keyword>
<organism evidence="4 5">
    <name type="scientific">Steroidobacter agaridevorans</name>
    <dbReference type="NCBI Taxonomy" id="2695856"/>
    <lineage>
        <taxon>Bacteria</taxon>
        <taxon>Pseudomonadati</taxon>
        <taxon>Pseudomonadota</taxon>
        <taxon>Gammaproteobacteria</taxon>
        <taxon>Steroidobacterales</taxon>
        <taxon>Steroidobacteraceae</taxon>
        <taxon>Steroidobacter</taxon>
    </lineage>
</organism>
<dbReference type="RefSeq" id="WP_161815142.1">
    <property type="nucleotide sequence ID" value="NZ_BLJN01000006.1"/>
</dbReference>
<feature type="domain" description="D-isomer specific 2-hydroxyacid dehydrogenase NAD-binding" evidence="3">
    <location>
        <begin position="103"/>
        <end position="277"/>
    </location>
</feature>
<gene>
    <name evidence="4" type="ORF">GCM10011487_55340</name>
</gene>
<keyword evidence="5" id="KW-1185">Reference proteome</keyword>
<dbReference type="Proteomes" id="UP000445000">
    <property type="component" value="Unassembled WGS sequence"/>
</dbReference>
<name>A0A829YJI2_9GAMM</name>
<dbReference type="PANTHER" id="PTHR43333">
    <property type="entry name" value="2-HACID_DH_C DOMAIN-CONTAINING PROTEIN"/>
    <property type="match status" value="1"/>
</dbReference>
<reference evidence="5" key="1">
    <citation type="submission" date="2020-01" db="EMBL/GenBank/DDBJ databases">
        <title>'Steroidobacter agaridevorans' sp. nov., agar-degrading bacteria isolated from rhizosphere soils.</title>
        <authorList>
            <person name="Ikenaga M."/>
            <person name="Kataoka M."/>
            <person name="Murouchi A."/>
            <person name="Katsuragi S."/>
            <person name="Sakai M."/>
        </authorList>
    </citation>
    <scope>NUCLEOTIDE SEQUENCE [LARGE SCALE GENOMIC DNA]</scope>
    <source>
        <strain evidence="5">YU21-B</strain>
    </source>
</reference>
<dbReference type="Pfam" id="PF02826">
    <property type="entry name" value="2-Hacid_dh_C"/>
    <property type="match status" value="1"/>
</dbReference>
<dbReference type="GO" id="GO:0016616">
    <property type="term" value="F:oxidoreductase activity, acting on the CH-OH group of donors, NAD or NADP as acceptor"/>
    <property type="evidence" value="ECO:0007669"/>
    <property type="project" value="UniProtKB-ARBA"/>
</dbReference>
<evidence type="ECO:0000259" key="3">
    <source>
        <dbReference type="Pfam" id="PF02826"/>
    </source>
</evidence>
<evidence type="ECO:0000256" key="2">
    <source>
        <dbReference type="ARBA" id="ARBA00023027"/>
    </source>
</evidence>
<dbReference type="SUPFAM" id="SSF51735">
    <property type="entry name" value="NAD(P)-binding Rossmann-fold domains"/>
    <property type="match status" value="1"/>
</dbReference>
<protein>
    <submittedName>
        <fullName evidence="4">Glyoxylate/hydroxypyruvate reductase A</fullName>
    </submittedName>
</protein>
<dbReference type="CDD" id="cd12164">
    <property type="entry name" value="GDH_like_2"/>
    <property type="match status" value="1"/>
</dbReference>
<sequence>MRIVVVYGGEKGQAWRDAIAAQLRDAQVDLWQPGFTQPADYGVGWAPQARFFIDQPRLRAFLPTGAGVEHVLNNPSLPPDLPIVRVEDAGMGEQMIDYCRFEVLRWMQRRDEYATQQAAGVWKQLPESSREDWPIGIFGLGVLGRQVASAFAAEGFPVNAFSRSNTASAPNVRLFTEANGPDQFDAFMRATRVLIILAPLTPATQDKFDRKTLQRLPPGSYVINVARGGLIVDEGLLELLDDGHLNGAALDVFRQEPLPPQHRYWTHPKVHMTPHTAAVTPMGPAAKQIAEKIRQLAANQTVTGIVDRTRGY</sequence>
<keyword evidence="1" id="KW-0560">Oxidoreductase</keyword>
<dbReference type="Gene3D" id="3.40.50.720">
    <property type="entry name" value="NAD(P)-binding Rossmann-like Domain"/>
    <property type="match status" value="2"/>
</dbReference>
<dbReference type="PROSITE" id="PS00671">
    <property type="entry name" value="D_2_HYDROXYACID_DH_3"/>
    <property type="match status" value="1"/>
</dbReference>
<evidence type="ECO:0000313" key="4">
    <source>
        <dbReference type="EMBL" id="GFE83534.1"/>
    </source>
</evidence>
<proteinExistence type="predicted"/>
<dbReference type="PANTHER" id="PTHR43333:SF1">
    <property type="entry name" value="D-ISOMER SPECIFIC 2-HYDROXYACID DEHYDROGENASE NAD-BINDING DOMAIN-CONTAINING PROTEIN"/>
    <property type="match status" value="1"/>
</dbReference>
<accession>A0A829YJI2</accession>
<comment type="caution">
    <text evidence="4">The sequence shown here is derived from an EMBL/GenBank/DDBJ whole genome shotgun (WGS) entry which is preliminary data.</text>
</comment>
<evidence type="ECO:0000313" key="5">
    <source>
        <dbReference type="Proteomes" id="UP000445000"/>
    </source>
</evidence>
<dbReference type="GO" id="GO:0051287">
    <property type="term" value="F:NAD binding"/>
    <property type="evidence" value="ECO:0007669"/>
    <property type="project" value="InterPro"/>
</dbReference>